<evidence type="ECO:0000256" key="4">
    <source>
        <dbReference type="ARBA" id="ARBA00022695"/>
    </source>
</evidence>
<protein>
    <submittedName>
        <fullName evidence="12">RNA polymerase, sigma 54 subunit, RpoN</fullName>
    </submittedName>
</protein>
<evidence type="ECO:0000256" key="8">
    <source>
        <dbReference type="ARBA" id="ARBA00023163"/>
    </source>
</evidence>
<keyword evidence="5" id="KW-0805">Transcription regulation</keyword>
<evidence type="ECO:0000256" key="7">
    <source>
        <dbReference type="ARBA" id="ARBA00023125"/>
    </source>
</evidence>
<dbReference type="STRING" id="1191523.MROS_1125"/>
<proteinExistence type="inferred from homology"/>
<evidence type="ECO:0000259" key="10">
    <source>
        <dbReference type="Pfam" id="PF04552"/>
    </source>
</evidence>
<keyword evidence="2" id="KW-0240">DNA-directed RNA polymerase</keyword>
<dbReference type="Pfam" id="PF04963">
    <property type="entry name" value="Sigma54_CBD"/>
    <property type="match status" value="1"/>
</dbReference>
<dbReference type="PIRSF" id="PIRSF000774">
    <property type="entry name" value="RpoN"/>
    <property type="match status" value="1"/>
</dbReference>
<dbReference type="Gene3D" id="1.10.10.60">
    <property type="entry name" value="Homeodomain-like"/>
    <property type="match status" value="1"/>
</dbReference>
<dbReference type="NCBIfam" id="TIGR02395">
    <property type="entry name" value="rpoN_sigma"/>
    <property type="match status" value="1"/>
</dbReference>
<keyword evidence="6" id="KW-0731">Sigma factor</keyword>
<reference evidence="12 13" key="1">
    <citation type="journal article" date="2013" name="PLoS ONE">
        <title>Genomic analysis of Melioribacter roseus, facultatively anaerobic organotrophic bacterium representing a novel deep lineage within Bacteriodetes/Chlorobi group.</title>
        <authorList>
            <person name="Kadnikov V.V."/>
            <person name="Mardanov A.V."/>
            <person name="Podosokorskaya O.A."/>
            <person name="Gavrilov S.N."/>
            <person name="Kublanov I.V."/>
            <person name="Beletsky A.V."/>
            <person name="Bonch-Osmolovskaya E.A."/>
            <person name="Ravin N.V."/>
        </authorList>
    </citation>
    <scope>NUCLEOTIDE SEQUENCE [LARGE SCALE GENOMIC DNA]</scope>
    <source>
        <strain evidence="13">JCM 17771 / P3M-2</strain>
    </source>
</reference>
<dbReference type="PRINTS" id="PR00045">
    <property type="entry name" value="SIGMA54FCT"/>
</dbReference>
<dbReference type="GO" id="GO:0003677">
    <property type="term" value="F:DNA binding"/>
    <property type="evidence" value="ECO:0007669"/>
    <property type="project" value="UniProtKB-KW"/>
</dbReference>
<keyword evidence="4" id="KW-0548">Nucleotidyltransferase</keyword>
<keyword evidence="3" id="KW-0808">Transferase</keyword>
<dbReference type="GO" id="GO:0006352">
    <property type="term" value="P:DNA-templated transcription initiation"/>
    <property type="evidence" value="ECO:0007669"/>
    <property type="project" value="InterPro"/>
</dbReference>
<dbReference type="OrthoDB" id="9814402at2"/>
<dbReference type="RefSeq" id="WP_014855800.1">
    <property type="nucleotide sequence ID" value="NC_018178.1"/>
</dbReference>
<dbReference type="InterPro" id="IPR038709">
    <property type="entry name" value="RpoN_core-bd_sf"/>
</dbReference>
<evidence type="ECO:0000256" key="6">
    <source>
        <dbReference type="ARBA" id="ARBA00023082"/>
    </source>
</evidence>
<dbReference type="GO" id="GO:0001216">
    <property type="term" value="F:DNA-binding transcription activator activity"/>
    <property type="evidence" value="ECO:0007669"/>
    <property type="project" value="InterPro"/>
</dbReference>
<dbReference type="eggNOG" id="COG1508">
    <property type="taxonomic scope" value="Bacteria"/>
</dbReference>
<dbReference type="PATRIC" id="fig|1191523.3.peg.1189"/>
<dbReference type="Gene3D" id="1.10.10.1330">
    <property type="entry name" value="RNA polymerase sigma-54 factor, core-binding domain"/>
    <property type="match status" value="1"/>
</dbReference>
<dbReference type="AlphaFoldDB" id="I6ZQL4"/>
<dbReference type="PROSITE" id="PS50044">
    <property type="entry name" value="SIGMA54_3"/>
    <property type="match status" value="1"/>
</dbReference>
<gene>
    <name evidence="12" type="ordered locus">MROS_1125</name>
</gene>
<keyword evidence="13" id="KW-1185">Reference proteome</keyword>
<dbReference type="HOGENOM" id="CLU_020569_0_1_10"/>
<dbReference type="PANTHER" id="PTHR32248:SF4">
    <property type="entry name" value="RNA POLYMERASE SIGMA-54 FACTOR"/>
    <property type="match status" value="1"/>
</dbReference>
<dbReference type="Proteomes" id="UP000009011">
    <property type="component" value="Chromosome"/>
</dbReference>
<dbReference type="InterPro" id="IPR000394">
    <property type="entry name" value="RNA_pol_sigma_54"/>
</dbReference>
<evidence type="ECO:0000313" key="12">
    <source>
        <dbReference type="EMBL" id="AFN74364.1"/>
    </source>
</evidence>
<dbReference type="PROSITE" id="PS00718">
    <property type="entry name" value="SIGMA54_2"/>
    <property type="match status" value="1"/>
</dbReference>
<dbReference type="GO" id="GO:0000428">
    <property type="term" value="C:DNA-directed RNA polymerase complex"/>
    <property type="evidence" value="ECO:0007669"/>
    <property type="project" value="UniProtKB-KW"/>
</dbReference>
<evidence type="ECO:0000256" key="1">
    <source>
        <dbReference type="ARBA" id="ARBA00008798"/>
    </source>
</evidence>
<evidence type="ECO:0000256" key="9">
    <source>
        <dbReference type="SAM" id="MobiDB-lite"/>
    </source>
</evidence>
<feature type="domain" description="RNA polymerase sigma factor 54 core-binding" evidence="11">
    <location>
        <begin position="114"/>
        <end position="308"/>
    </location>
</feature>
<evidence type="ECO:0000313" key="13">
    <source>
        <dbReference type="Proteomes" id="UP000009011"/>
    </source>
</evidence>
<feature type="region of interest" description="Disordered" evidence="9">
    <location>
        <begin position="48"/>
        <end position="86"/>
    </location>
</feature>
<evidence type="ECO:0000256" key="5">
    <source>
        <dbReference type="ARBA" id="ARBA00023015"/>
    </source>
</evidence>
<dbReference type="InterPro" id="IPR007634">
    <property type="entry name" value="RNA_pol_sigma_54_DNA-bd"/>
</dbReference>
<evidence type="ECO:0000256" key="2">
    <source>
        <dbReference type="ARBA" id="ARBA00022478"/>
    </source>
</evidence>
<name>I6ZQL4_MELRP</name>
<dbReference type="Pfam" id="PF00309">
    <property type="entry name" value="Sigma54_AID"/>
    <property type="match status" value="1"/>
</dbReference>
<dbReference type="PANTHER" id="PTHR32248">
    <property type="entry name" value="RNA POLYMERASE SIGMA-54 FACTOR"/>
    <property type="match status" value="1"/>
</dbReference>
<sequence>MLSLQQKMSLQQKLSPQQIQYQKLLQLNTLALEQRIKTELELNPILEETLEDEMELEQLEEEPEKDNDSDEEEEEQFDNSEDEFDLEDFMNDSEYEQEFERLNKNNDEEKVYPVAMQRKSMRDNLIDQLHMLDLTEEEMILGENIIGALDKDGYFKEDLEKLVKDLKLFEGIEVSLEDAEKVLKKIQTLEPVGIAARNLQECLLIQIRNSSYDPYYSYIAEKILSEHFEDFINKRFDIIQKNLNLSTDTLKSALAIIQKLNPKPGEGNIDSEQINQITPDFIIEKVDDNYIVTLNDRAVPSVTISKTYLEMLENNKRKRKIPKREKEAHKFLREKFESAKWFIASLQQRRQTLMKIMQAILEKQYEFFENGPKYLKPMIYKDIADEIGMDISTISRVVNGKYVQSPQGIHELKYFFSEGLSTDDGNEISNKHIKELIKEICENEPKDKPYSDDKIASILQEKGIHIARRTVAKYREQLKIPVARLRKKII</sequence>
<accession>I6ZQL4</accession>
<evidence type="ECO:0000256" key="3">
    <source>
        <dbReference type="ARBA" id="ARBA00022679"/>
    </source>
</evidence>
<keyword evidence="7" id="KW-0238">DNA-binding</keyword>
<feature type="domain" description="RNA polymerase sigma factor 54 DNA-binding" evidence="10">
    <location>
        <begin position="330"/>
        <end position="487"/>
    </location>
</feature>
<evidence type="ECO:0000259" key="11">
    <source>
        <dbReference type="Pfam" id="PF04963"/>
    </source>
</evidence>
<dbReference type="EMBL" id="CP003557">
    <property type="protein sequence ID" value="AFN74364.1"/>
    <property type="molecule type" value="Genomic_DNA"/>
</dbReference>
<dbReference type="GO" id="GO:0016987">
    <property type="term" value="F:sigma factor activity"/>
    <property type="evidence" value="ECO:0007669"/>
    <property type="project" value="UniProtKB-KW"/>
</dbReference>
<dbReference type="GO" id="GO:0016779">
    <property type="term" value="F:nucleotidyltransferase activity"/>
    <property type="evidence" value="ECO:0007669"/>
    <property type="project" value="UniProtKB-KW"/>
</dbReference>
<dbReference type="InterPro" id="IPR007046">
    <property type="entry name" value="RNA_pol_sigma_54_core-bd"/>
</dbReference>
<organism evidence="12 13">
    <name type="scientific">Melioribacter roseus (strain DSM 23840 / JCM 17771 / VKM B-2668 / P3M-2)</name>
    <dbReference type="NCBI Taxonomy" id="1191523"/>
    <lineage>
        <taxon>Bacteria</taxon>
        <taxon>Pseudomonadati</taxon>
        <taxon>Ignavibacteriota</taxon>
        <taxon>Ignavibacteria</taxon>
        <taxon>Ignavibacteriales</taxon>
        <taxon>Melioribacteraceae</taxon>
        <taxon>Melioribacter</taxon>
    </lineage>
</organism>
<comment type="similarity">
    <text evidence="1">Belongs to the sigma-54 factor family.</text>
</comment>
<keyword evidence="8" id="KW-0804">Transcription</keyword>
<dbReference type="Pfam" id="PF04552">
    <property type="entry name" value="Sigma54_DBD"/>
    <property type="match status" value="1"/>
</dbReference>
<dbReference type="KEGG" id="mro:MROS_1125"/>